<comment type="similarity">
    <text evidence="2">Belongs to the glycosyl hydrolase 29 family.</text>
</comment>
<evidence type="ECO:0000256" key="6">
    <source>
        <dbReference type="ARBA" id="ARBA00023295"/>
    </source>
</evidence>
<dbReference type="InterPro" id="IPR000933">
    <property type="entry name" value="Glyco_hydro_29"/>
</dbReference>
<evidence type="ECO:0000259" key="8">
    <source>
        <dbReference type="Pfam" id="PF01120"/>
    </source>
</evidence>
<dbReference type="PANTHER" id="PTHR10030">
    <property type="entry name" value="ALPHA-L-FUCOSIDASE"/>
    <property type="match status" value="1"/>
</dbReference>
<dbReference type="PANTHER" id="PTHR10030:SF37">
    <property type="entry name" value="ALPHA-L-FUCOSIDASE-RELATED"/>
    <property type="match status" value="1"/>
</dbReference>
<dbReference type="RefSeq" id="WP_025067808.1">
    <property type="nucleotide sequence ID" value="NZ_CAUVPN010000002.1"/>
</dbReference>
<dbReference type="InterPro" id="IPR016286">
    <property type="entry name" value="FUC_metazoa-typ"/>
</dbReference>
<dbReference type="InterPro" id="IPR057739">
    <property type="entry name" value="Glyco_hydro_29_N"/>
</dbReference>
<sequence>MKTKIASLAMLLLLLPVAGVWAQDKIKTWDELDRRPIPKWWTDAKFGIFIHWGVYSVPAYAPVKEVKGVYEKYAEHYEARLKSGNKLFTDFHNRTYGKNFKYADFAPMFRAEHFHADDWAKLFCKAGARYVVLTSKHHDGFCLWNSRYSPHWNSVVMGPHMDIMDSISRAVTCQGMHFGFYYSLLEWSHPLYDKKTIGRWVDEHMLPQLQELVVKYKPDVIYADGEWDYDSETLKSRKFLSWLYDESPVRNSVVVNDRWGYETRSKHGDYYTTEYNLVHQKEGIGDKASHPWEESRGIGTSYGYNRFERAEDYLSSKDLIRLLVRTVANGGNLLLDVGPEANGLIPVIMQERLLDMGKWLEVNGEAIYSSHPCRNLTVRNNNVYLTRAHGNLYVIGTECPDGPVVIDGISKAGRASLLGETKGRIATTLRKGRLTVNIPPLSICHLPSPLAWVVKVEDVY</sequence>
<dbReference type="PRINTS" id="PR00741">
    <property type="entry name" value="GLHYDRLASE29"/>
</dbReference>
<evidence type="ECO:0000256" key="7">
    <source>
        <dbReference type="SAM" id="SignalP"/>
    </source>
</evidence>
<feature type="signal peptide" evidence="7">
    <location>
        <begin position="1"/>
        <end position="22"/>
    </location>
</feature>
<name>A0A379E4B0_9BACT</name>
<feature type="chain" id="PRO_5016722411" description="alpha-L-fucosidase" evidence="7">
    <location>
        <begin position="23"/>
        <end position="460"/>
    </location>
</feature>
<dbReference type="EMBL" id="UGTM01000001">
    <property type="protein sequence ID" value="SUB87505.1"/>
    <property type="molecule type" value="Genomic_DNA"/>
</dbReference>
<evidence type="ECO:0000256" key="5">
    <source>
        <dbReference type="ARBA" id="ARBA00022801"/>
    </source>
</evidence>
<dbReference type="GO" id="GO:0005764">
    <property type="term" value="C:lysosome"/>
    <property type="evidence" value="ECO:0007669"/>
    <property type="project" value="TreeGrafter"/>
</dbReference>
<dbReference type="SMART" id="SM00812">
    <property type="entry name" value="Alpha_L_fucos"/>
    <property type="match status" value="1"/>
</dbReference>
<dbReference type="PIRSF" id="PIRSF001092">
    <property type="entry name" value="Alpha-L-fucosidase"/>
    <property type="match status" value="1"/>
</dbReference>
<dbReference type="AlphaFoldDB" id="A0A379E4B0"/>
<gene>
    <name evidence="9" type="ORF">NCTC13067_01173</name>
</gene>
<evidence type="ECO:0000256" key="2">
    <source>
        <dbReference type="ARBA" id="ARBA00007951"/>
    </source>
</evidence>
<evidence type="ECO:0000313" key="9">
    <source>
        <dbReference type="EMBL" id="SUB87505.1"/>
    </source>
</evidence>
<organism evidence="9 10">
    <name type="scientific">Prevotella denticola</name>
    <dbReference type="NCBI Taxonomy" id="28129"/>
    <lineage>
        <taxon>Bacteria</taxon>
        <taxon>Pseudomonadati</taxon>
        <taxon>Bacteroidota</taxon>
        <taxon>Bacteroidia</taxon>
        <taxon>Bacteroidales</taxon>
        <taxon>Prevotellaceae</taxon>
        <taxon>Prevotella</taxon>
    </lineage>
</organism>
<keyword evidence="4 7" id="KW-0732">Signal</keyword>
<dbReference type="Proteomes" id="UP000255469">
    <property type="component" value="Unassembled WGS sequence"/>
</dbReference>
<keyword evidence="5" id="KW-0378">Hydrolase</keyword>
<comment type="function">
    <text evidence="1">Alpha-L-fucosidase is responsible for hydrolyzing the alpha-1,6-linked fucose joined to the reducing-end N-acetylglucosamine of the carbohydrate moieties of glycoproteins.</text>
</comment>
<dbReference type="InterPro" id="IPR017853">
    <property type="entry name" value="GH"/>
</dbReference>
<accession>A0A379E4B0</accession>
<feature type="domain" description="Glycoside hydrolase family 29 N-terminal" evidence="8">
    <location>
        <begin position="26"/>
        <end position="365"/>
    </location>
</feature>
<evidence type="ECO:0000256" key="1">
    <source>
        <dbReference type="ARBA" id="ARBA00004071"/>
    </source>
</evidence>
<reference evidence="9 10" key="1">
    <citation type="submission" date="2018-06" db="EMBL/GenBank/DDBJ databases">
        <authorList>
            <consortium name="Pathogen Informatics"/>
            <person name="Doyle S."/>
        </authorList>
    </citation>
    <scope>NUCLEOTIDE SEQUENCE [LARGE SCALE GENOMIC DNA]</scope>
    <source>
        <strain evidence="9 10">NCTC13067</strain>
    </source>
</reference>
<dbReference type="GO" id="GO:0004560">
    <property type="term" value="F:alpha-L-fucosidase activity"/>
    <property type="evidence" value="ECO:0007669"/>
    <property type="project" value="InterPro"/>
</dbReference>
<evidence type="ECO:0000256" key="3">
    <source>
        <dbReference type="ARBA" id="ARBA00012662"/>
    </source>
</evidence>
<dbReference type="EC" id="3.2.1.51" evidence="3"/>
<keyword evidence="6" id="KW-0326">Glycosidase</keyword>
<dbReference type="GO" id="GO:0016139">
    <property type="term" value="P:glycoside catabolic process"/>
    <property type="evidence" value="ECO:0007669"/>
    <property type="project" value="TreeGrafter"/>
</dbReference>
<dbReference type="Pfam" id="PF01120">
    <property type="entry name" value="Alpha_L_fucos"/>
    <property type="match status" value="1"/>
</dbReference>
<protein>
    <recommendedName>
        <fullName evidence="3">alpha-L-fucosidase</fullName>
        <ecNumber evidence="3">3.2.1.51</ecNumber>
    </recommendedName>
</protein>
<dbReference type="SUPFAM" id="SSF51445">
    <property type="entry name" value="(Trans)glycosidases"/>
    <property type="match status" value="1"/>
</dbReference>
<evidence type="ECO:0000313" key="10">
    <source>
        <dbReference type="Proteomes" id="UP000255469"/>
    </source>
</evidence>
<proteinExistence type="inferred from homology"/>
<dbReference type="GO" id="GO:0006004">
    <property type="term" value="P:fucose metabolic process"/>
    <property type="evidence" value="ECO:0007669"/>
    <property type="project" value="InterPro"/>
</dbReference>
<evidence type="ECO:0000256" key="4">
    <source>
        <dbReference type="ARBA" id="ARBA00022729"/>
    </source>
</evidence>
<dbReference type="Gene3D" id="3.20.20.80">
    <property type="entry name" value="Glycosidases"/>
    <property type="match status" value="1"/>
</dbReference>